<name>A0A8J5XGF4_DIALT</name>
<feature type="region of interest" description="Disordered" evidence="1">
    <location>
        <begin position="1"/>
        <end position="21"/>
    </location>
</feature>
<gene>
    <name evidence="3" type="ORF">KFE25_004948</name>
</gene>
<keyword evidence="2" id="KW-0812">Transmembrane</keyword>
<reference evidence="3" key="1">
    <citation type="submission" date="2021-05" db="EMBL/GenBank/DDBJ databases">
        <title>The genome of the haptophyte Pavlova lutheri (Diacronema luteri, Pavlovales) - a model for lipid biosynthesis in eukaryotic algae.</title>
        <authorList>
            <person name="Hulatt C.J."/>
            <person name="Posewitz M.C."/>
        </authorList>
    </citation>
    <scope>NUCLEOTIDE SEQUENCE</scope>
    <source>
        <strain evidence="3">NIVA-4/92</strain>
    </source>
</reference>
<feature type="transmembrane region" description="Helical" evidence="2">
    <location>
        <begin position="46"/>
        <end position="64"/>
    </location>
</feature>
<keyword evidence="2" id="KW-1133">Transmembrane helix</keyword>
<keyword evidence="4" id="KW-1185">Reference proteome</keyword>
<sequence length="182" mass="19681">MRARRTGAGGAQQEEEEDVLLDSAEQDRVIESLHARNERDSKSIRLVLAAALVASAAFFARLGFSELAPKAQAGAYAKAAHVCSVASLLGALYFLWYRLRAGHARAGRARAVVALSLGLSLVPLAVWATALHANGALISTRALLPIGPSLLVGLSWHLEAEHDRCARQICELRQARYRYKAI</sequence>
<keyword evidence="2" id="KW-0472">Membrane</keyword>
<feature type="transmembrane region" description="Helical" evidence="2">
    <location>
        <begin position="76"/>
        <end position="97"/>
    </location>
</feature>
<feature type="transmembrane region" description="Helical" evidence="2">
    <location>
        <begin position="109"/>
        <end position="130"/>
    </location>
</feature>
<dbReference type="EMBL" id="JAGTXO010000016">
    <property type="protein sequence ID" value="KAG8463437.1"/>
    <property type="molecule type" value="Genomic_DNA"/>
</dbReference>
<evidence type="ECO:0000256" key="1">
    <source>
        <dbReference type="SAM" id="MobiDB-lite"/>
    </source>
</evidence>
<organism evidence="3 4">
    <name type="scientific">Diacronema lutheri</name>
    <name type="common">Unicellular marine alga</name>
    <name type="synonym">Monochrysis lutheri</name>
    <dbReference type="NCBI Taxonomy" id="2081491"/>
    <lineage>
        <taxon>Eukaryota</taxon>
        <taxon>Haptista</taxon>
        <taxon>Haptophyta</taxon>
        <taxon>Pavlovophyceae</taxon>
        <taxon>Pavlovales</taxon>
        <taxon>Pavlovaceae</taxon>
        <taxon>Diacronema</taxon>
    </lineage>
</organism>
<evidence type="ECO:0000313" key="3">
    <source>
        <dbReference type="EMBL" id="KAG8463437.1"/>
    </source>
</evidence>
<accession>A0A8J5XGF4</accession>
<dbReference type="AlphaFoldDB" id="A0A8J5XGF4"/>
<dbReference type="Proteomes" id="UP000751190">
    <property type="component" value="Unassembled WGS sequence"/>
</dbReference>
<proteinExistence type="predicted"/>
<evidence type="ECO:0000313" key="4">
    <source>
        <dbReference type="Proteomes" id="UP000751190"/>
    </source>
</evidence>
<protein>
    <submittedName>
        <fullName evidence="3">Uncharacterized protein</fullName>
    </submittedName>
</protein>
<feature type="transmembrane region" description="Helical" evidence="2">
    <location>
        <begin position="136"/>
        <end position="158"/>
    </location>
</feature>
<evidence type="ECO:0000256" key="2">
    <source>
        <dbReference type="SAM" id="Phobius"/>
    </source>
</evidence>
<comment type="caution">
    <text evidence="3">The sequence shown here is derived from an EMBL/GenBank/DDBJ whole genome shotgun (WGS) entry which is preliminary data.</text>
</comment>